<evidence type="ECO:0000259" key="1">
    <source>
        <dbReference type="Pfam" id="PF12804"/>
    </source>
</evidence>
<dbReference type="CDD" id="cd04182">
    <property type="entry name" value="GT_2_like_f"/>
    <property type="match status" value="1"/>
</dbReference>
<feature type="domain" description="MobA-like NTP transferase" evidence="1">
    <location>
        <begin position="7"/>
        <end position="167"/>
    </location>
</feature>
<protein>
    <submittedName>
        <fullName evidence="2">Nucleotidyltransferase family protein</fullName>
    </submittedName>
</protein>
<keyword evidence="3" id="KW-1185">Reference proteome</keyword>
<organism evidence="2 3">
    <name type="scientific">Joostella atrarenae</name>
    <dbReference type="NCBI Taxonomy" id="679257"/>
    <lineage>
        <taxon>Bacteria</taxon>
        <taxon>Pseudomonadati</taxon>
        <taxon>Bacteroidota</taxon>
        <taxon>Flavobacteriia</taxon>
        <taxon>Flavobacteriales</taxon>
        <taxon>Flavobacteriaceae</taxon>
        <taxon>Joostella</taxon>
    </lineage>
</organism>
<dbReference type="InterPro" id="IPR029044">
    <property type="entry name" value="Nucleotide-diphossugar_trans"/>
</dbReference>
<proteinExistence type="predicted"/>
<dbReference type="Proteomes" id="UP000829517">
    <property type="component" value="Unassembled WGS sequence"/>
</dbReference>
<sequence length="199" mass="21818">MDKIGIIVLAAGSSSRMGSPKQLLKWGETTLLAHVISVAKNTKATEVFVVLGANEDLIKKSIAVDANILSHNDWEQGLGSSIAFGVKKLQKLGFDGILIVLADQPLVTDIYLNRLLKNFIKGGKKIIASRFSGSVGVPAIFSAEYYDELQKLNTDYGAKHLIKSHFEDVCTLQADHLVIDIDNIDAYKEIYKQQFGTSH</sequence>
<evidence type="ECO:0000313" key="3">
    <source>
        <dbReference type="Proteomes" id="UP000829517"/>
    </source>
</evidence>
<accession>A0ABS9J0N5</accession>
<evidence type="ECO:0000313" key="2">
    <source>
        <dbReference type="EMBL" id="MCF8713987.1"/>
    </source>
</evidence>
<comment type="caution">
    <text evidence="2">The sequence shown here is derived from an EMBL/GenBank/DDBJ whole genome shotgun (WGS) entry which is preliminary data.</text>
</comment>
<dbReference type="SUPFAM" id="SSF53448">
    <property type="entry name" value="Nucleotide-diphospho-sugar transferases"/>
    <property type="match status" value="1"/>
</dbReference>
<dbReference type="PANTHER" id="PTHR43777">
    <property type="entry name" value="MOLYBDENUM COFACTOR CYTIDYLYLTRANSFERASE"/>
    <property type="match status" value="1"/>
</dbReference>
<dbReference type="PANTHER" id="PTHR43777:SF1">
    <property type="entry name" value="MOLYBDENUM COFACTOR CYTIDYLYLTRANSFERASE"/>
    <property type="match status" value="1"/>
</dbReference>
<reference evidence="2 3" key="1">
    <citation type="submission" date="2021-01" db="EMBL/GenBank/DDBJ databases">
        <title>Genome sequencing of Joostella atrarenae M1-2 (= KCTC 23194).</title>
        <authorList>
            <person name="Zakaria M.R."/>
            <person name="Lam M.Q."/>
            <person name="Chong C.S."/>
        </authorList>
    </citation>
    <scope>NUCLEOTIDE SEQUENCE [LARGE SCALE GENOMIC DNA]</scope>
    <source>
        <strain evidence="2 3">M1-2</strain>
    </source>
</reference>
<dbReference type="EMBL" id="JAETXX010000001">
    <property type="protein sequence ID" value="MCF8713987.1"/>
    <property type="molecule type" value="Genomic_DNA"/>
</dbReference>
<dbReference type="Gene3D" id="3.90.550.10">
    <property type="entry name" value="Spore Coat Polysaccharide Biosynthesis Protein SpsA, Chain A"/>
    <property type="match status" value="1"/>
</dbReference>
<gene>
    <name evidence="2" type="ORF">JM658_04025</name>
</gene>
<name>A0ABS9J0N5_9FLAO</name>
<dbReference type="Pfam" id="PF12804">
    <property type="entry name" value="NTP_transf_3"/>
    <property type="match status" value="1"/>
</dbReference>
<dbReference type="InterPro" id="IPR025877">
    <property type="entry name" value="MobA-like_NTP_Trfase"/>
</dbReference>
<dbReference type="RefSeq" id="WP_236957944.1">
    <property type="nucleotide sequence ID" value="NZ_JAETXX010000001.1"/>
</dbReference>